<evidence type="ECO:0000256" key="1">
    <source>
        <dbReference type="SAM" id="MobiDB-lite"/>
    </source>
</evidence>
<feature type="non-terminal residue" evidence="2">
    <location>
        <position position="1"/>
    </location>
</feature>
<reference evidence="2" key="1">
    <citation type="submission" date="2022-07" db="EMBL/GenBank/DDBJ databases">
        <title>The diversity of lipopeptides in the P. syringae complex parallels phylogeny and sheds light on structural diversification during evolutionary history.</title>
        <authorList>
            <person name="Bricout A."/>
            <person name="Morris C.E."/>
            <person name="Chandeysson C."/>
            <person name="Duban M."/>
            <person name="Boistel C."/>
            <person name="Chataigne G."/>
            <person name="Lecouturier D."/>
            <person name="Jacques P."/>
            <person name="Leclere V."/>
            <person name="Rochex A."/>
        </authorList>
    </citation>
    <scope>NUCLEOTIDE SEQUENCE</scope>
    <source>
        <strain evidence="2">LYR0002</strain>
    </source>
</reference>
<protein>
    <submittedName>
        <fullName evidence="2">Uncharacterized protein</fullName>
    </submittedName>
</protein>
<sequence>CWSQSVIFHRSKQKQSIISNSPSLPRWHDSNKRVSEKPGAVQDGKLWFLEINPNGQWAWIENQTGYPIAAAIVDELESIKNGLV</sequence>
<proteinExistence type="predicted"/>
<dbReference type="Gene3D" id="3.30.470.20">
    <property type="entry name" value="ATP-grasp fold, B domain"/>
    <property type="match status" value="1"/>
</dbReference>
<feature type="region of interest" description="Disordered" evidence="1">
    <location>
        <begin position="13"/>
        <end position="37"/>
    </location>
</feature>
<evidence type="ECO:0000313" key="3">
    <source>
        <dbReference type="Proteomes" id="UP001206018"/>
    </source>
</evidence>
<comment type="caution">
    <text evidence="2">The sequence shown here is derived from an EMBL/GenBank/DDBJ whole genome shotgun (WGS) entry which is preliminary data.</text>
</comment>
<name>A0AAW5JF00_PSESS</name>
<dbReference type="SUPFAM" id="SSF56059">
    <property type="entry name" value="Glutathione synthetase ATP-binding domain-like"/>
    <property type="match status" value="1"/>
</dbReference>
<dbReference type="AlphaFoldDB" id="A0AAW5JF00"/>
<evidence type="ECO:0000313" key="2">
    <source>
        <dbReference type="EMBL" id="MCQ3024054.1"/>
    </source>
</evidence>
<organism evidence="2 3">
    <name type="scientific">Pseudomonas savastanoi</name>
    <name type="common">Pseudomonas syringae pv. savastanoi</name>
    <dbReference type="NCBI Taxonomy" id="29438"/>
    <lineage>
        <taxon>Bacteria</taxon>
        <taxon>Pseudomonadati</taxon>
        <taxon>Pseudomonadota</taxon>
        <taxon>Gammaproteobacteria</taxon>
        <taxon>Pseudomonadales</taxon>
        <taxon>Pseudomonadaceae</taxon>
        <taxon>Pseudomonas</taxon>
    </lineage>
</organism>
<dbReference type="Proteomes" id="UP001206018">
    <property type="component" value="Unassembled WGS sequence"/>
</dbReference>
<dbReference type="EMBL" id="JANAKN010000120">
    <property type="protein sequence ID" value="MCQ3024054.1"/>
    <property type="molecule type" value="Genomic_DNA"/>
</dbReference>
<accession>A0AAW5JF00</accession>
<feature type="compositionally biased region" description="Basic and acidic residues" evidence="1">
    <location>
        <begin position="26"/>
        <end position="36"/>
    </location>
</feature>
<gene>
    <name evidence="2" type="ORF">NLO85_26790</name>
</gene>
<feature type="compositionally biased region" description="Polar residues" evidence="1">
    <location>
        <begin position="14"/>
        <end position="23"/>
    </location>
</feature>